<dbReference type="OrthoDB" id="590761at2759"/>
<sequence>MVEVSGGAATEQPSETTEIQTQPQQQPNLLDNKWAFWFDNQAKPKSGAAWGSSLRKAFTFDSIQDFWCLYDHVFKPSRLPEKADFHLFRAGVEPKWEDPACASGGKWTVISSNKDGLETMWLETLMALIGEQFEEAEEICGVVVSVRQRQDKIALWTRNAANEAVQMSIGRKWKEILDITDKISYSFHDDSKRERSAKSRYAV</sequence>
<feature type="compositionally biased region" description="Low complexity" evidence="17">
    <location>
        <begin position="10"/>
        <end position="25"/>
    </location>
</feature>
<evidence type="ECO:0000256" key="3">
    <source>
        <dbReference type="ARBA" id="ARBA00009860"/>
    </source>
</evidence>
<keyword evidence="4" id="KW-0963">Cytoplasm</keyword>
<evidence type="ECO:0000256" key="7">
    <source>
        <dbReference type="ARBA" id="ARBA00022884"/>
    </source>
</evidence>
<evidence type="ECO:0000256" key="9">
    <source>
        <dbReference type="ARBA" id="ARBA00023157"/>
    </source>
</evidence>
<dbReference type="PANTHER" id="PTHR11960:SF60">
    <property type="entry name" value="EUKARYOTIC TRANSLATION INITIATION FACTOR ISOFORM 4E-2"/>
    <property type="match status" value="1"/>
</dbReference>
<evidence type="ECO:0000256" key="14">
    <source>
        <dbReference type="ARBA" id="ARBA00041627"/>
    </source>
</evidence>
<dbReference type="EMBL" id="CP093350">
    <property type="protein sequence ID" value="WOH12694.1"/>
    <property type="molecule type" value="Genomic_DNA"/>
</dbReference>
<dbReference type="Pfam" id="PF01652">
    <property type="entry name" value="IF4E"/>
    <property type="match status" value="1"/>
</dbReference>
<evidence type="ECO:0000256" key="17">
    <source>
        <dbReference type="SAM" id="MobiDB-lite"/>
    </source>
</evidence>
<evidence type="ECO:0000256" key="15">
    <source>
        <dbReference type="ARBA" id="ARBA00042903"/>
    </source>
</evidence>
<dbReference type="InterPro" id="IPR019770">
    <property type="entry name" value="TIF_eIF_4E_CS"/>
</dbReference>
<evidence type="ECO:0000256" key="10">
    <source>
        <dbReference type="ARBA" id="ARBA00023242"/>
    </source>
</evidence>
<evidence type="ECO:0000313" key="18">
    <source>
        <dbReference type="EMBL" id="WOH12694.1"/>
    </source>
</evidence>
<dbReference type="FunFam" id="3.30.760.10:FF:000003">
    <property type="entry name" value="Eukaryotic translation initiation factor 4E"/>
    <property type="match status" value="1"/>
</dbReference>
<comment type="subcellular location">
    <subcellularLocation>
        <location evidence="2">Cytoplasm</location>
    </subcellularLocation>
    <subcellularLocation>
        <location evidence="1">Nucleus</location>
    </subcellularLocation>
</comment>
<evidence type="ECO:0000313" key="19">
    <source>
        <dbReference type="Proteomes" id="UP000077755"/>
    </source>
</evidence>
<evidence type="ECO:0000256" key="2">
    <source>
        <dbReference type="ARBA" id="ARBA00004496"/>
    </source>
</evidence>
<reference evidence="18" key="2">
    <citation type="submission" date="2022-03" db="EMBL/GenBank/DDBJ databases">
        <title>Draft title - Genomic analysis of global carrot germplasm unveils the trajectory of domestication and the origin of high carotenoid orange carrot.</title>
        <authorList>
            <person name="Iorizzo M."/>
            <person name="Ellison S."/>
            <person name="Senalik D."/>
            <person name="Macko-Podgorni A."/>
            <person name="Grzebelus D."/>
            <person name="Bostan H."/>
            <person name="Rolling W."/>
            <person name="Curaba J."/>
            <person name="Simon P."/>
        </authorList>
    </citation>
    <scope>NUCLEOTIDE SEQUENCE</scope>
    <source>
        <tissue evidence="18">Leaf</tissue>
    </source>
</reference>
<dbReference type="GO" id="GO:0009615">
    <property type="term" value="P:response to virus"/>
    <property type="evidence" value="ECO:0007669"/>
    <property type="project" value="UniProtKB-ARBA"/>
</dbReference>
<keyword evidence="19" id="KW-1185">Reference proteome</keyword>
<evidence type="ECO:0000256" key="4">
    <source>
        <dbReference type="ARBA" id="ARBA00022490"/>
    </source>
</evidence>
<comment type="subunit">
    <text evidence="11">EIF4F is a multi-subunit complex, the composition of which varies with external and internal environmental conditions. It is composed of at least EIF4A, EIF4E and EIF4G. EIF4E is also known to interact with other partners. In higher plants two isoforms of EIF4F have been identified, named isoform EIF4F and isoform EIF(iso)4F. Isoform EIF4F has subunits p220 and p26, whereas isoform EIF(iso)4F has subunits p82 and p28.</text>
</comment>
<dbReference type="PANTHER" id="PTHR11960">
    <property type="entry name" value="EUKARYOTIC TRANSLATION INITIATION FACTOR 4E RELATED"/>
    <property type="match status" value="1"/>
</dbReference>
<evidence type="ECO:0000256" key="11">
    <source>
        <dbReference type="ARBA" id="ARBA00025991"/>
    </source>
</evidence>
<dbReference type="InterPro" id="IPR023398">
    <property type="entry name" value="TIF_eIF4e-like"/>
</dbReference>
<comment type="similarity">
    <text evidence="3 16">Belongs to the eukaryotic initiation factor 4E family.</text>
</comment>
<keyword evidence="7 16" id="KW-0694">RNA-binding</keyword>
<accession>A0A175YQ46</accession>
<keyword evidence="9" id="KW-1015">Disulfide bond</keyword>
<evidence type="ECO:0000256" key="12">
    <source>
        <dbReference type="ARBA" id="ARBA00030245"/>
    </source>
</evidence>
<feature type="region of interest" description="Disordered" evidence="17">
    <location>
        <begin position="1"/>
        <end position="25"/>
    </location>
</feature>
<dbReference type="GO" id="GO:0000340">
    <property type="term" value="F:RNA 7-methylguanosine cap binding"/>
    <property type="evidence" value="ECO:0007669"/>
    <property type="project" value="TreeGrafter"/>
</dbReference>
<dbReference type="GO" id="GO:0016281">
    <property type="term" value="C:eukaryotic translation initiation factor 4F complex"/>
    <property type="evidence" value="ECO:0007669"/>
    <property type="project" value="TreeGrafter"/>
</dbReference>
<dbReference type="InterPro" id="IPR001040">
    <property type="entry name" value="TIF_eIF_4E"/>
</dbReference>
<dbReference type="Gramene" id="KZM85238">
    <property type="protein sequence ID" value="KZM85238"/>
    <property type="gene ID" value="DCAR_027340"/>
</dbReference>
<keyword evidence="8 16" id="KW-0648">Protein biosynthesis</keyword>
<name>A0A175YQ46_DAUCS</name>
<evidence type="ECO:0000256" key="8">
    <source>
        <dbReference type="ARBA" id="ARBA00022917"/>
    </source>
</evidence>
<gene>
    <name evidence="18" type="ORF">DCAR_0832201</name>
</gene>
<dbReference type="GO" id="GO:0006417">
    <property type="term" value="P:regulation of translation"/>
    <property type="evidence" value="ECO:0007669"/>
    <property type="project" value="UniProtKB-KW"/>
</dbReference>
<proteinExistence type="inferred from homology"/>
<evidence type="ECO:0000256" key="13">
    <source>
        <dbReference type="ARBA" id="ARBA00039832"/>
    </source>
</evidence>
<dbReference type="GO" id="GO:0005634">
    <property type="term" value="C:nucleus"/>
    <property type="evidence" value="ECO:0007669"/>
    <property type="project" value="UniProtKB-SubCell"/>
</dbReference>
<keyword evidence="5 16" id="KW-0396">Initiation factor</keyword>
<keyword evidence="6" id="KW-0810">Translation regulation</keyword>
<organism evidence="18 19">
    <name type="scientific">Daucus carota subsp. sativus</name>
    <name type="common">Carrot</name>
    <dbReference type="NCBI Taxonomy" id="79200"/>
    <lineage>
        <taxon>Eukaryota</taxon>
        <taxon>Viridiplantae</taxon>
        <taxon>Streptophyta</taxon>
        <taxon>Embryophyta</taxon>
        <taxon>Tracheophyta</taxon>
        <taxon>Spermatophyta</taxon>
        <taxon>Magnoliopsida</taxon>
        <taxon>eudicotyledons</taxon>
        <taxon>Gunneridae</taxon>
        <taxon>Pentapetalae</taxon>
        <taxon>asterids</taxon>
        <taxon>campanulids</taxon>
        <taxon>Apiales</taxon>
        <taxon>Apiaceae</taxon>
        <taxon>Apioideae</taxon>
        <taxon>Scandiceae</taxon>
        <taxon>Daucinae</taxon>
        <taxon>Daucus</taxon>
        <taxon>Daucus sect. Daucus</taxon>
    </lineage>
</organism>
<evidence type="ECO:0000256" key="5">
    <source>
        <dbReference type="ARBA" id="ARBA00022540"/>
    </source>
</evidence>
<dbReference type="KEGG" id="dcr:108200048"/>
<dbReference type="PROSITE" id="PS00813">
    <property type="entry name" value="IF4E"/>
    <property type="match status" value="1"/>
</dbReference>
<dbReference type="GO" id="GO:0003743">
    <property type="term" value="F:translation initiation factor activity"/>
    <property type="evidence" value="ECO:0007669"/>
    <property type="project" value="UniProtKB-KW"/>
</dbReference>
<evidence type="ECO:0000256" key="1">
    <source>
        <dbReference type="ARBA" id="ARBA00004123"/>
    </source>
</evidence>
<dbReference type="OMA" id="YYERPAS"/>
<protein>
    <recommendedName>
        <fullName evidence="13">Eukaryotic translation initiation factor isoform 4E</fullName>
    </recommendedName>
    <alternativeName>
        <fullName evidence="14">eIF-(iso)4F 25 kDa subunit</fullName>
    </alternativeName>
    <alternativeName>
        <fullName evidence="15">eIF-(iso)4F p28 subunit</fullName>
    </alternativeName>
    <alternativeName>
        <fullName evidence="12">mRNA cap-binding protein</fullName>
    </alternativeName>
</protein>
<dbReference type="Gene3D" id="3.30.760.10">
    <property type="entry name" value="RNA Cap, Translation Initiation Factor Eif4e"/>
    <property type="match status" value="1"/>
</dbReference>
<dbReference type="AlphaFoldDB" id="A0A175YQ46"/>
<reference evidence="18" key="1">
    <citation type="journal article" date="2016" name="Nat. Genet.">
        <title>A high-quality carrot genome assembly provides new insights into carotenoid accumulation and asterid genome evolution.</title>
        <authorList>
            <person name="Iorizzo M."/>
            <person name="Ellison S."/>
            <person name="Senalik D."/>
            <person name="Zeng P."/>
            <person name="Satapoomin P."/>
            <person name="Huang J."/>
            <person name="Bowman M."/>
            <person name="Iovene M."/>
            <person name="Sanseverino W."/>
            <person name="Cavagnaro P."/>
            <person name="Yildiz M."/>
            <person name="Macko-Podgorni A."/>
            <person name="Moranska E."/>
            <person name="Grzebelus E."/>
            <person name="Grzebelus D."/>
            <person name="Ashrafi H."/>
            <person name="Zheng Z."/>
            <person name="Cheng S."/>
            <person name="Spooner D."/>
            <person name="Van Deynze A."/>
            <person name="Simon P."/>
        </authorList>
    </citation>
    <scope>NUCLEOTIDE SEQUENCE</scope>
    <source>
        <tissue evidence="18">Leaf</tissue>
    </source>
</reference>
<evidence type="ECO:0000256" key="16">
    <source>
        <dbReference type="RuleBase" id="RU004374"/>
    </source>
</evidence>
<dbReference type="SUPFAM" id="SSF55418">
    <property type="entry name" value="eIF4e-like"/>
    <property type="match status" value="1"/>
</dbReference>
<dbReference type="Proteomes" id="UP000077755">
    <property type="component" value="Chromosome 8"/>
</dbReference>
<evidence type="ECO:0000256" key="6">
    <source>
        <dbReference type="ARBA" id="ARBA00022845"/>
    </source>
</evidence>
<keyword evidence="10" id="KW-0539">Nucleus</keyword>